<accession>A0A6M4X069</accession>
<reference evidence="1" key="1">
    <citation type="submission" date="2020-03" db="EMBL/GenBank/DDBJ databases">
        <title>Molecular networking-based the target discovery of potent antiproliferative macrolactams: 5/6/7/16 polycyclic ansamycins and glycosylated trienomycin from Streptomyces cacaoi subsp. asoensis.</title>
        <authorList>
            <person name="Liu L.-L."/>
        </authorList>
    </citation>
    <scope>NUCLEOTIDE SEQUENCE [LARGE SCALE GENOMIC DNA]</scope>
    <source>
        <strain evidence="1">H2S5</strain>
    </source>
</reference>
<sequence>MPVITSRLEAVQYDGTNGAFIASEFLSSTTVGSDDGQLLALVDGTNDPQVRLGWWVIRQAISVGLFQYLGTYNDDDFRARYAELP</sequence>
<dbReference type="AlphaFoldDB" id="A0A6M4X069"/>
<keyword evidence="2" id="KW-1185">Reference proteome</keyword>
<proteinExistence type="predicted"/>
<evidence type="ECO:0000313" key="1">
    <source>
        <dbReference type="EMBL" id="QJT01793.1"/>
    </source>
</evidence>
<protein>
    <submittedName>
        <fullName evidence="1">Uncharacterized protein</fullName>
    </submittedName>
</protein>
<organism evidence="1 2">
    <name type="scientific">Streptomyces asoensis</name>
    <dbReference type="NCBI Taxonomy" id="249586"/>
    <lineage>
        <taxon>Bacteria</taxon>
        <taxon>Bacillati</taxon>
        <taxon>Actinomycetota</taxon>
        <taxon>Actinomycetes</taxon>
        <taxon>Kitasatosporales</taxon>
        <taxon>Streptomycetaceae</taxon>
        <taxon>Streptomyces</taxon>
    </lineage>
</organism>
<dbReference type="Proteomes" id="UP000502665">
    <property type="component" value="Chromosome"/>
</dbReference>
<dbReference type="RefSeq" id="WP_171397348.1">
    <property type="nucleotide sequence ID" value="NZ_CP049838.1"/>
</dbReference>
<name>A0A6M4X069_9ACTN</name>
<dbReference type="EMBL" id="CP049838">
    <property type="protein sequence ID" value="QJT01793.1"/>
    <property type="molecule type" value="Genomic_DNA"/>
</dbReference>
<evidence type="ECO:0000313" key="2">
    <source>
        <dbReference type="Proteomes" id="UP000502665"/>
    </source>
</evidence>
<gene>
    <name evidence="1" type="ORF">G9272_16975</name>
</gene>